<accession>A0ACC0N641</accession>
<sequence length="373" mass="41378">MLSSYDDFDEVCQIADFPYSVQLAKKYHPDANKNSPSAKRKFQEIRDAYEERYRSSQDVKYTANDAEGFRYASSPQFSGSFHKIFSEIFENEAENFASDIQVELSLSFSEAATGCTKHLSFDASVPCDSCDGLGYPLNAKARICPACDGVGKEYCRACRGSGVAEGVKEVKATIPAGVETGDTICVPKAGFCCGLLVFNFLFCLQSSSPCWPSMLIVISSEMSYCGIQVAEDPIFARDGADVYVESNITFTQAIMGGKVVVPTLSGKVEVKIPKGVQHGQLMKLRGKGLPRHGFLVDHGDQYVRFRINFPTLVNERQRAILEEFAKEEINHENSASSEGHWWQHILDRVMGPKFIVECSLFVLILLLLNKTML</sequence>
<proteinExistence type="predicted"/>
<dbReference type="EMBL" id="CM046394">
    <property type="protein sequence ID" value="KAI8548331.1"/>
    <property type="molecule type" value="Genomic_DNA"/>
</dbReference>
<keyword evidence="2" id="KW-1185">Reference proteome</keyword>
<dbReference type="Proteomes" id="UP001062846">
    <property type="component" value="Chromosome 7"/>
</dbReference>
<comment type="caution">
    <text evidence="1">The sequence shown here is derived from an EMBL/GenBank/DDBJ whole genome shotgun (WGS) entry which is preliminary data.</text>
</comment>
<evidence type="ECO:0000313" key="1">
    <source>
        <dbReference type="EMBL" id="KAI8548331.1"/>
    </source>
</evidence>
<evidence type="ECO:0000313" key="2">
    <source>
        <dbReference type="Proteomes" id="UP001062846"/>
    </source>
</evidence>
<gene>
    <name evidence="1" type="ORF">RHMOL_Rhmol07G0266400</name>
</gene>
<reference evidence="1" key="1">
    <citation type="submission" date="2022-02" db="EMBL/GenBank/DDBJ databases">
        <title>Plant Genome Project.</title>
        <authorList>
            <person name="Zhang R.-G."/>
        </authorList>
    </citation>
    <scope>NUCLEOTIDE SEQUENCE</scope>
    <source>
        <strain evidence="1">AT1</strain>
    </source>
</reference>
<organism evidence="1 2">
    <name type="scientific">Rhododendron molle</name>
    <name type="common">Chinese azalea</name>
    <name type="synonym">Azalea mollis</name>
    <dbReference type="NCBI Taxonomy" id="49168"/>
    <lineage>
        <taxon>Eukaryota</taxon>
        <taxon>Viridiplantae</taxon>
        <taxon>Streptophyta</taxon>
        <taxon>Embryophyta</taxon>
        <taxon>Tracheophyta</taxon>
        <taxon>Spermatophyta</taxon>
        <taxon>Magnoliopsida</taxon>
        <taxon>eudicotyledons</taxon>
        <taxon>Gunneridae</taxon>
        <taxon>Pentapetalae</taxon>
        <taxon>asterids</taxon>
        <taxon>Ericales</taxon>
        <taxon>Ericaceae</taxon>
        <taxon>Ericoideae</taxon>
        <taxon>Rhodoreae</taxon>
        <taxon>Rhododendron</taxon>
    </lineage>
</organism>
<name>A0ACC0N641_RHOML</name>
<protein>
    <submittedName>
        <fullName evidence="1">Uncharacterized protein</fullName>
    </submittedName>
</protein>